<dbReference type="SUPFAM" id="SSF52799">
    <property type="entry name" value="(Phosphotyrosine protein) phosphatases II"/>
    <property type="match status" value="1"/>
</dbReference>
<evidence type="ECO:0000256" key="1">
    <source>
        <dbReference type="ARBA" id="ARBA00022801"/>
    </source>
</evidence>
<dbReference type="Pfam" id="PF22784">
    <property type="entry name" value="PTP-SAK"/>
    <property type="match status" value="1"/>
</dbReference>
<name>A0A939J5D7_9HYPH</name>
<dbReference type="InterPro" id="IPR029021">
    <property type="entry name" value="Prot-tyrosine_phosphatase-like"/>
</dbReference>
<dbReference type="PROSITE" id="PS50056">
    <property type="entry name" value="TYR_PHOSPHATASE_2"/>
    <property type="match status" value="1"/>
</dbReference>
<dbReference type="Gene3D" id="3.90.190.10">
    <property type="entry name" value="Protein tyrosine phosphatase superfamily"/>
    <property type="match status" value="1"/>
</dbReference>
<feature type="domain" description="Tyrosine specific protein phosphatases" evidence="2">
    <location>
        <begin position="115"/>
        <end position="186"/>
    </location>
</feature>
<dbReference type="InterPro" id="IPR057023">
    <property type="entry name" value="PTP-SAK"/>
</dbReference>
<dbReference type="RefSeq" id="WP_207142409.1">
    <property type="nucleotide sequence ID" value="NZ_JAEKJZ010000004.1"/>
</dbReference>
<accession>A0A939J5D7</accession>
<proteinExistence type="predicted"/>
<keyword evidence="1" id="KW-0378">Hydrolase</keyword>
<reference evidence="3" key="1">
    <citation type="submission" date="2020-12" db="EMBL/GenBank/DDBJ databases">
        <title>Oil enriched cultivation method for isolating marine PHA-producing bacteria.</title>
        <authorList>
            <person name="Zheng W."/>
            <person name="Yu S."/>
            <person name="Huang Y."/>
        </authorList>
    </citation>
    <scope>NUCLEOTIDE SEQUENCE</scope>
    <source>
        <strain evidence="3">SY-2-12</strain>
    </source>
</reference>
<evidence type="ECO:0000313" key="4">
    <source>
        <dbReference type="Proteomes" id="UP000664096"/>
    </source>
</evidence>
<dbReference type="AlphaFoldDB" id="A0A939J5D7"/>
<gene>
    <name evidence="3" type="ORF">JF539_19670</name>
</gene>
<dbReference type="InterPro" id="IPR000387">
    <property type="entry name" value="Tyr_Pase_dom"/>
</dbReference>
<dbReference type="EMBL" id="JAEKJZ010000004">
    <property type="protein sequence ID" value="MBN9672582.1"/>
    <property type="molecule type" value="Genomic_DNA"/>
</dbReference>
<dbReference type="GO" id="GO:0016791">
    <property type="term" value="F:phosphatase activity"/>
    <property type="evidence" value="ECO:0007669"/>
    <property type="project" value="UniProtKB-ARBA"/>
</dbReference>
<comment type="caution">
    <text evidence="3">The sequence shown here is derived from an EMBL/GenBank/DDBJ whole genome shotgun (WGS) entry which is preliminary data.</text>
</comment>
<evidence type="ECO:0000313" key="3">
    <source>
        <dbReference type="EMBL" id="MBN9672582.1"/>
    </source>
</evidence>
<organism evidence="3 4">
    <name type="scientific">Roseibium aggregatum</name>
    <dbReference type="NCBI Taxonomy" id="187304"/>
    <lineage>
        <taxon>Bacteria</taxon>
        <taxon>Pseudomonadati</taxon>
        <taxon>Pseudomonadota</taxon>
        <taxon>Alphaproteobacteria</taxon>
        <taxon>Hyphomicrobiales</taxon>
        <taxon>Stappiaceae</taxon>
        <taxon>Roseibium</taxon>
    </lineage>
</organism>
<sequence>MSDPLSEKYPPDLRDRLMEIETSVRSDIPCPGAGRIVTLGFPGLAFDVRGATFVDKERMDATLADRALEPCRLLIVLLEEEEVPEEAWSLLKEAANRKSIRIEHLPIRDYEAPDDAFQEKWQSVEPEIRALLAAGGTVALSCHYGAGRSGTVAAGLLMDHGLDADAAIKTVRAHFPESIESDKQLEWLKRKAG</sequence>
<dbReference type="Proteomes" id="UP000664096">
    <property type="component" value="Unassembled WGS sequence"/>
</dbReference>
<protein>
    <submittedName>
        <fullName evidence="3">Dual specificity protein phosphatase family protein</fullName>
    </submittedName>
</protein>
<evidence type="ECO:0000259" key="2">
    <source>
        <dbReference type="PROSITE" id="PS50056"/>
    </source>
</evidence>